<feature type="compositionally biased region" description="Low complexity" evidence="1">
    <location>
        <begin position="546"/>
        <end position="559"/>
    </location>
</feature>
<feature type="compositionally biased region" description="Basic and acidic residues" evidence="1">
    <location>
        <begin position="384"/>
        <end position="399"/>
    </location>
</feature>
<comment type="caution">
    <text evidence="3">The sequence shown here is derived from an EMBL/GenBank/DDBJ whole genome shotgun (WGS) entry which is preliminary data.</text>
</comment>
<dbReference type="AlphaFoldDB" id="A0AA88XEF7"/>
<keyword evidence="4" id="KW-1185">Reference proteome</keyword>
<dbReference type="GO" id="GO:0031085">
    <property type="term" value="C:BLOC-3 complex"/>
    <property type="evidence" value="ECO:0007669"/>
    <property type="project" value="TreeGrafter"/>
</dbReference>
<dbReference type="GO" id="GO:0005085">
    <property type="term" value="F:guanyl-nucleotide exchange factor activity"/>
    <property type="evidence" value="ECO:0007669"/>
    <property type="project" value="TreeGrafter"/>
</dbReference>
<dbReference type="EMBL" id="VSWD01000013">
    <property type="protein sequence ID" value="KAK3083878.1"/>
    <property type="molecule type" value="Genomic_DNA"/>
</dbReference>
<evidence type="ECO:0000256" key="1">
    <source>
        <dbReference type="SAM" id="MobiDB-lite"/>
    </source>
</evidence>
<dbReference type="InterPro" id="IPR043987">
    <property type="entry name" value="CCZ1/INTU/HSP4_longin_1"/>
</dbReference>
<evidence type="ECO:0000313" key="4">
    <source>
        <dbReference type="Proteomes" id="UP001186944"/>
    </source>
</evidence>
<evidence type="ECO:0000313" key="3">
    <source>
        <dbReference type="EMBL" id="KAK3083878.1"/>
    </source>
</evidence>
<feature type="compositionally biased region" description="Acidic residues" evidence="1">
    <location>
        <begin position="571"/>
        <end position="588"/>
    </location>
</feature>
<feature type="region of interest" description="Disordered" evidence="1">
    <location>
        <begin position="508"/>
        <end position="631"/>
    </location>
</feature>
<feature type="compositionally biased region" description="Low complexity" evidence="1">
    <location>
        <begin position="606"/>
        <end position="631"/>
    </location>
</feature>
<feature type="domain" description="CCZ1/INTU/HSP4 first Longin" evidence="2">
    <location>
        <begin position="37"/>
        <end position="142"/>
    </location>
</feature>
<organism evidence="3 4">
    <name type="scientific">Pinctada imbricata</name>
    <name type="common">Atlantic pearl-oyster</name>
    <name type="synonym">Pinctada martensii</name>
    <dbReference type="NCBI Taxonomy" id="66713"/>
    <lineage>
        <taxon>Eukaryota</taxon>
        <taxon>Metazoa</taxon>
        <taxon>Spiralia</taxon>
        <taxon>Lophotrochozoa</taxon>
        <taxon>Mollusca</taxon>
        <taxon>Bivalvia</taxon>
        <taxon>Autobranchia</taxon>
        <taxon>Pteriomorphia</taxon>
        <taxon>Pterioida</taxon>
        <taxon>Pterioidea</taxon>
        <taxon>Pteriidae</taxon>
        <taxon>Pinctada</taxon>
    </lineage>
</organism>
<dbReference type="Proteomes" id="UP001186944">
    <property type="component" value="Unassembled WGS sequence"/>
</dbReference>
<protein>
    <recommendedName>
        <fullName evidence="2">CCZ1/INTU/HSP4 first Longin domain-containing protein</fullName>
    </recommendedName>
</protein>
<dbReference type="Pfam" id="PF19031">
    <property type="entry name" value="Intu_longin_1"/>
    <property type="match status" value="1"/>
</dbReference>
<dbReference type="GO" id="GO:0031410">
    <property type="term" value="C:cytoplasmic vesicle"/>
    <property type="evidence" value="ECO:0007669"/>
    <property type="project" value="TreeGrafter"/>
</dbReference>
<dbReference type="GO" id="GO:0005765">
    <property type="term" value="C:lysosomal membrane"/>
    <property type="evidence" value="ECO:0007669"/>
    <property type="project" value="TreeGrafter"/>
</dbReference>
<dbReference type="GO" id="GO:0006605">
    <property type="term" value="P:protein targeting"/>
    <property type="evidence" value="ECO:0007669"/>
    <property type="project" value="TreeGrafter"/>
</dbReference>
<dbReference type="GO" id="GO:0016192">
    <property type="term" value="P:vesicle-mediated transport"/>
    <property type="evidence" value="ECO:0007669"/>
    <property type="project" value="InterPro"/>
</dbReference>
<reference evidence="3" key="1">
    <citation type="submission" date="2019-08" db="EMBL/GenBank/DDBJ databases">
        <title>The improved chromosome-level genome for the pearl oyster Pinctada fucata martensii using PacBio sequencing and Hi-C.</title>
        <authorList>
            <person name="Zheng Z."/>
        </authorList>
    </citation>
    <scope>NUCLEOTIDE SEQUENCE</scope>
    <source>
        <strain evidence="3">ZZ-2019</strain>
        <tissue evidence="3">Adductor muscle</tissue>
    </source>
</reference>
<accession>A0AA88XEF7</accession>
<dbReference type="InterPro" id="IPR026091">
    <property type="entry name" value="HPS4"/>
</dbReference>
<feature type="compositionally biased region" description="Polar residues" evidence="1">
    <location>
        <begin position="513"/>
        <end position="532"/>
    </location>
</feature>
<evidence type="ECO:0000259" key="2">
    <source>
        <dbReference type="Pfam" id="PF19031"/>
    </source>
</evidence>
<feature type="region of interest" description="Disordered" evidence="1">
    <location>
        <begin position="382"/>
        <end position="425"/>
    </location>
</feature>
<dbReference type="PANTHER" id="PTHR14407:SF9">
    <property type="entry name" value="BLOC-3 COMPLEX MEMBER HPS4"/>
    <property type="match status" value="1"/>
</dbReference>
<dbReference type="GO" id="GO:0031267">
    <property type="term" value="F:small GTPase binding"/>
    <property type="evidence" value="ECO:0007669"/>
    <property type="project" value="TreeGrafter"/>
</dbReference>
<name>A0AA88XEF7_PINIB</name>
<dbReference type="PANTHER" id="PTHR14407">
    <property type="entry name" value="HERMANSKY-PUDLAK SYNDROME 4 PROTEIN LIGHT-EAR PROTEIN-RELATED"/>
    <property type="match status" value="1"/>
</dbReference>
<sequence>MDNQCTSHLDKCPLFFLYLQQNNYLYFIFFRKNGVGVFFIYDHLMLQKEEDDLKDAILYFYPPFVSEDDQCAVCGQLMGMSEFLYTTISKSAPAVFKLQYEKYCLKRIGNYTLGLEGNLDNSDVQLERQLMFLYKAFIMYCGSIGNIRQQYPGDGGGFVRELRGIWDILYPSGSWHDSYLTQAFQTLPTVHIPKGKGEIFLQASNILQSSQRRPGVLLGAIVFKNRVLSTQISPEMTRKLILMTPQLPCLNVPTDYELPVGVRLVTIYTTQEEYNSVVQHRTSTHKHNQNSKFVWTVQGDINPSCRNNSLPSQHTRGSSRTDFSLKKEMEVIPEKDDNITENIVRKNDSTDGMLGNKNRLNHKIGQIWKPADHQTQITQMFESHVSDSSDYKSAVDTDQNKNATEESISDLESDRNGKNGKPSNGFVCTGNKKEFLEKGEIFNKSITSSDDDKVYLNSIRKDGNVEIIAEFTRQITDSVEEQKPEIVVTDSSLQIEETKIVLQDNKFSDDSKSQLSVTSRPNTTMSSSVSDIETTEPETSDAESISQSTKSVNNSHSSSGIRPTKEKLSFDDGENNEVSCEESMDESVSDNSSSKVDNHSVRAADSLNSSLQSSKHSSSLGSSTVSNSTTVSSHTVNEEDWVPADDNLHTMTLYVQGHSDISLLLLMEDHSTKNQRTVPCLWKGALPLLADLDFQVKECLENENSNMHIGRENHLIHDSFFQSLQGSVSQPITGEMDEFQKLAGSMHSDFIHNEQLTDIMFRTVTSSCYGQRTEIDERYHATQNQQKNNLLPLLQSEMSISMEK</sequence>
<proteinExistence type="predicted"/>
<gene>
    <name evidence="3" type="ORF">FSP39_004489</name>
</gene>